<dbReference type="Proteomes" id="UP000011087">
    <property type="component" value="Unassembled WGS sequence"/>
</dbReference>
<keyword evidence="3" id="KW-1015">Disulfide bond</keyword>
<dbReference type="GO" id="GO:0004222">
    <property type="term" value="F:metalloendopeptidase activity"/>
    <property type="evidence" value="ECO:0007669"/>
    <property type="project" value="TreeGrafter"/>
</dbReference>
<dbReference type="OrthoDB" id="28293at2759"/>
<evidence type="ECO:0000256" key="1">
    <source>
        <dbReference type="ARBA" id="ARBA00022729"/>
    </source>
</evidence>
<evidence type="ECO:0000313" key="4">
    <source>
        <dbReference type="EMBL" id="EKX38261.1"/>
    </source>
</evidence>
<dbReference type="KEGG" id="gtt:GUITHDRAFT_144369"/>
<keyword evidence="1" id="KW-0732">Signal</keyword>
<dbReference type="PANTHER" id="PTHR46130:SF3">
    <property type="entry name" value="CHROMOSOME UNDETERMINED SCAFFOLD_33, WHOLE GENOME SHOTGUN SEQUENCE"/>
    <property type="match status" value="1"/>
</dbReference>
<dbReference type="PaxDb" id="55529-EKX38261"/>
<protein>
    <recommendedName>
        <fullName evidence="7">DUF4215 domain-containing protein</fullName>
    </recommendedName>
</protein>
<reference evidence="4 6" key="1">
    <citation type="journal article" date="2012" name="Nature">
        <title>Algal genomes reveal evolutionary mosaicism and the fate of nucleomorphs.</title>
        <authorList>
            <consortium name="DOE Joint Genome Institute"/>
            <person name="Curtis B.A."/>
            <person name="Tanifuji G."/>
            <person name="Burki F."/>
            <person name="Gruber A."/>
            <person name="Irimia M."/>
            <person name="Maruyama S."/>
            <person name="Arias M.C."/>
            <person name="Ball S.G."/>
            <person name="Gile G.H."/>
            <person name="Hirakawa Y."/>
            <person name="Hopkins J.F."/>
            <person name="Kuo A."/>
            <person name="Rensing S.A."/>
            <person name="Schmutz J."/>
            <person name="Symeonidi A."/>
            <person name="Elias M."/>
            <person name="Eveleigh R.J."/>
            <person name="Herman E.K."/>
            <person name="Klute M.J."/>
            <person name="Nakayama T."/>
            <person name="Obornik M."/>
            <person name="Reyes-Prieto A."/>
            <person name="Armbrust E.V."/>
            <person name="Aves S.J."/>
            <person name="Beiko R.G."/>
            <person name="Coutinho P."/>
            <person name="Dacks J.B."/>
            <person name="Durnford D.G."/>
            <person name="Fast N.M."/>
            <person name="Green B.R."/>
            <person name="Grisdale C.J."/>
            <person name="Hempel F."/>
            <person name="Henrissat B."/>
            <person name="Hoppner M.P."/>
            <person name="Ishida K."/>
            <person name="Kim E."/>
            <person name="Koreny L."/>
            <person name="Kroth P.G."/>
            <person name="Liu Y."/>
            <person name="Malik S.B."/>
            <person name="Maier U.G."/>
            <person name="McRose D."/>
            <person name="Mock T."/>
            <person name="Neilson J.A."/>
            <person name="Onodera N.T."/>
            <person name="Poole A.M."/>
            <person name="Pritham E.J."/>
            <person name="Richards T.A."/>
            <person name="Rocap G."/>
            <person name="Roy S.W."/>
            <person name="Sarai C."/>
            <person name="Schaack S."/>
            <person name="Shirato S."/>
            <person name="Slamovits C.H."/>
            <person name="Spencer D.F."/>
            <person name="Suzuki S."/>
            <person name="Worden A.Z."/>
            <person name="Zauner S."/>
            <person name="Barry K."/>
            <person name="Bell C."/>
            <person name="Bharti A.K."/>
            <person name="Crow J.A."/>
            <person name="Grimwood J."/>
            <person name="Kramer R."/>
            <person name="Lindquist E."/>
            <person name="Lucas S."/>
            <person name="Salamov A."/>
            <person name="McFadden G.I."/>
            <person name="Lane C.E."/>
            <person name="Keeling P.J."/>
            <person name="Gray M.W."/>
            <person name="Grigoriev I.V."/>
            <person name="Archibald J.M."/>
        </authorList>
    </citation>
    <scope>NUCLEOTIDE SEQUENCE</scope>
    <source>
        <strain evidence="4 6">CCMP2712</strain>
    </source>
</reference>
<dbReference type="GO" id="GO:0006508">
    <property type="term" value="P:proteolysis"/>
    <property type="evidence" value="ECO:0007669"/>
    <property type="project" value="TreeGrafter"/>
</dbReference>
<evidence type="ECO:0000256" key="3">
    <source>
        <dbReference type="ARBA" id="ARBA00023157"/>
    </source>
</evidence>
<evidence type="ECO:0000313" key="5">
    <source>
        <dbReference type="EnsemblProtists" id="EKX38261"/>
    </source>
</evidence>
<dbReference type="HOGENOM" id="CLU_1430546_0_0_1"/>
<dbReference type="NCBIfam" id="TIGR02232">
    <property type="entry name" value="myxo_disulf_rpt"/>
    <property type="match status" value="2"/>
</dbReference>
<dbReference type="GO" id="GO:0005615">
    <property type="term" value="C:extracellular space"/>
    <property type="evidence" value="ECO:0007669"/>
    <property type="project" value="TreeGrafter"/>
</dbReference>
<dbReference type="GeneID" id="17294990"/>
<gene>
    <name evidence="4" type="ORF">GUITHDRAFT_144369</name>
</gene>
<keyword evidence="2" id="KW-0677">Repeat</keyword>
<name>L1IPP3_GUITC</name>
<dbReference type="Pfam" id="PF13948">
    <property type="entry name" value="DUF4215"/>
    <property type="match status" value="2"/>
</dbReference>
<accession>L1IPP3</accession>
<sequence length="190" mass="20431">MTFKVILAPRDDPSSLLKSIRTVFQDGTFDKELRKRGIQGVKSVIQEGPKYVGQIAQQAPVATESTCGNGAIDPGEACDDGNSKDGDGCSASCKIETGFFCQQAAGQRSSCKSICGDLILVGSEQCEDGNSVAGDGCYNCQVEPHWQCTKMSKLTTANGLPFGRLQVVLYRRALLRPLPVRPLWSDVPVK</sequence>
<dbReference type="InterPro" id="IPR043543">
    <property type="entry name" value="PAPPA/PAPPA2"/>
</dbReference>
<keyword evidence="6" id="KW-1185">Reference proteome</keyword>
<dbReference type="InterPro" id="IPR011936">
    <property type="entry name" value="Myxo_disulph_rpt"/>
</dbReference>
<evidence type="ECO:0000313" key="6">
    <source>
        <dbReference type="Proteomes" id="UP000011087"/>
    </source>
</evidence>
<dbReference type="EnsemblProtists" id="EKX38261">
    <property type="protein sequence ID" value="EKX38261"/>
    <property type="gene ID" value="GUITHDRAFT_144369"/>
</dbReference>
<dbReference type="EMBL" id="JH993050">
    <property type="protein sequence ID" value="EKX38261.1"/>
    <property type="molecule type" value="Genomic_DNA"/>
</dbReference>
<organism evidence="4">
    <name type="scientific">Guillardia theta (strain CCMP2712)</name>
    <name type="common">Cryptophyte</name>
    <dbReference type="NCBI Taxonomy" id="905079"/>
    <lineage>
        <taxon>Eukaryota</taxon>
        <taxon>Cryptophyceae</taxon>
        <taxon>Pyrenomonadales</taxon>
        <taxon>Geminigeraceae</taxon>
        <taxon>Guillardia</taxon>
    </lineage>
</organism>
<reference evidence="5" key="3">
    <citation type="submission" date="2016-03" db="UniProtKB">
        <authorList>
            <consortium name="EnsemblProtists"/>
        </authorList>
    </citation>
    <scope>IDENTIFICATION</scope>
</reference>
<dbReference type="GO" id="GO:0007166">
    <property type="term" value="P:cell surface receptor signaling pathway"/>
    <property type="evidence" value="ECO:0007669"/>
    <property type="project" value="TreeGrafter"/>
</dbReference>
<dbReference type="PANTHER" id="PTHR46130">
    <property type="entry name" value="LAMGL DOMAIN-CONTAINING PROTEIN"/>
    <property type="match status" value="1"/>
</dbReference>
<dbReference type="AlphaFoldDB" id="L1IPP3"/>
<proteinExistence type="predicted"/>
<evidence type="ECO:0008006" key="7">
    <source>
        <dbReference type="Google" id="ProtNLM"/>
    </source>
</evidence>
<reference evidence="6" key="2">
    <citation type="submission" date="2012-11" db="EMBL/GenBank/DDBJ databases">
        <authorList>
            <person name="Kuo A."/>
            <person name="Curtis B.A."/>
            <person name="Tanifuji G."/>
            <person name="Burki F."/>
            <person name="Gruber A."/>
            <person name="Irimia M."/>
            <person name="Maruyama S."/>
            <person name="Arias M.C."/>
            <person name="Ball S.G."/>
            <person name="Gile G.H."/>
            <person name="Hirakawa Y."/>
            <person name="Hopkins J.F."/>
            <person name="Rensing S.A."/>
            <person name="Schmutz J."/>
            <person name="Symeonidi A."/>
            <person name="Elias M."/>
            <person name="Eveleigh R.J."/>
            <person name="Herman E.K."/>
            <person name="Klute M.J."/>
            <person name="Nakayama T."/>
            <person name="Obornik M."/>
            <person name="Reyes-Prieto A."/>
            <person name="Armbrust E.V."/>
            <person name="Aves S.J."/>
            <person name="Beiko R.G."/>
            <person name="Coutinho P."/>
            <person name="Dacks J.B."/>
            <person name="Durnford D.G."/>
            <person name="Fast N.M."/>
            <person name="Green B.R."/>
            <person name="Grisdale C."/>
            <person name="Hempe F."/>
            <person name="Henrissat B."/>
            <person name="Hoppner M.P."/>
            <person name="Ishida K.-I."/>
            <person name="Kim E."/>
            <person name="Koreny L."/>
            <person name="Kroth P.G."/>
            <person name="Liu Y."/>
            <person name="Malik S.-B."/>
            <person name="Maier U.G."/>
            <person name="McRose D."/>
            <person name="Mock T."/>
            <person name="Neilson J.A."/>
            <person name="Onodera N.T."/>
            <person name="Poole A.M."/>
            <person name="Pritham E.J."/>
            <person name="Richards T.A."/>
            <person name="Rocap G."/>
            <person name="Roy S.W."/>
            <person name="Sarai C."/>
            <person name="Schaack S."/>
            <person name="Shirato S."/>
            <person name="Slamovits C.H."/>
            <person name="Spencer D.F."/>
            <person name="Suzuki S."/>
            <person name="Worden A.Z."/>
            <person name="Zauner S."/>
            <person name="Barry K."/>
            <person name="Bell C."/>
            <person name="Bharti A.K."/>
            <person name="Crow J.A."/>
            <person name="Grimwood J."/>
            <person name="Kramer R."/>
            <person name="Lindquist E."/>
            <person name="Lucas S."/>
            <person name="Salamov A."/>
            <person name="McFadden G.I."/>
            <person name="Lane C.E."/>
            <person name="Keeling P.J."/>
            <person name="Gray M.W."/>
            <person name="Grigoriev I.V."/>
            <person name="Archibald J.M."/>
        </authorList>
    </citation>
    <scope>NUCLEOTIDE SEQUENCE</scope>
    <source>
        <strain evidence="6">CCMP2712</strain>
    </source>
</reference>
<dbReference type="RefSeq" id="XP_005825241.1">
    <property type="nucleotide sequence ID" value="XM_005825184.1"/>
</dbReference>
<evidence type="ECO:0000256" key="2">
    <source>
        <dbReference type="ARBA" id="ARBA00022737"/>
    </source>
</evidence>